<dbReference type="EMBL" id="BSDZ01000004">
    <property type="protein sequence ID" value="GLI59446.1"/>
    <property type="molecule type" value="Genomic_DNA"/>
</dbReference>
<comment type="similarity">
    <text evidence="2">Belongs to the peptidase C13 family.</text>
</comment>
<evidence type="ECO:0000256" key="3">
    <source>
        <dbReference type="ARBA" id="ARBA00022502"/>
    </source>
</evidence>
<comment type="caution">
    <text evidence="7">The sequence shown here is derived from an EMBL/GenBank/DDBJ whole genome shotgun (WGS) entry which is preliminary data.</text>
</comment>
<gene>
    <name evidence="7" type="ORF">VaNZ11_001271</name>
</gene>
<feature type="chain" id="PRO_5045165669" description="GPI-anchor transamidase" evidence="6">
    <location>
        <begin position="26"/>
        <end position="403"/>
    </location>
</feature>
<feature type="signal peptide" evidence="6">
    <location>
        <begin position="1"/>
        <end position="25"/>
    </location>
</feature>
<sequence length="403" mass="45207">MSLSIGRGLATLFICLMWIGSGSVGINVLTSTERSTYRHESNWAVLVSTSRFWLNYRHIVNTMSIYHVIKGLGIPDSNIILMIPDDMACNARNALPAQLFNNESHWLDVYGQDVEVDYRGYEVTVSNFLQVLTGRHDSIVPRSKRLMSDASSNVLIYLSGHGGNEFIKFNDVEELLAQDLADALAQMAEKGRYRELLMIVETCEAATLLQRVSAPNVITVASSQKDEQSLSFKSDPELGLSLIDRFTYQTLAFFESIDIKSSATLADLFGTYSYEFMQSHFSYRMTNVTLRPRDVKLTDFFGSVADIRTTSDRGSQDTMYHGDAQMGRYMAAYVDEDAPWDIGSKLLQPDMPNDLSMMRKIVYSAPSPSDSGIRTREAIRAWSGFVALCSLAIYMLTAHVRTK</sequence>
<dbReference type="Gene3D" id="3.40.50.1460">
    <property type="match status" value="1"/>
</dbReference>
<accession>A0ABQ5RPF9</accession>
<name>A0ABQ5RPF9_9CHLO</name>
<keyword evidence="5" id="KW-0472">Membrane</keyword>
<keyword evidence="8" id="KW-1185">Reference proteome</keyword>
<dbReference type="InterPro" id="IPR001096">
    <property type="entry name" value="Peptidase_C13"/>
</dbReference>
<keyword evidence="5" id="KW-0812">Transmembrane</keyword>
<evidence type="ECO:0000256" key="1">
    <source>
        <dbReference type="ARBA" id="ARBA00004687"/>
    </source>
</evidence>
<evidence type="ECO:0000256" key="2">
    <source>
        <dbReference type="ARBA" id="ARBA00009941"/>
    </source>
</evidence>
<dbReference type="Pfam" id="PF01650">
    <property type="entry name" value="Peptidase_C13"/>
    <property type="match status" value="1"/>
</dbReference>
<reference evidence="7 8" key="1">
    <citation type="journal article" date="2023" name="IScience">
        <title>Expanded male sex-determining region conserved during the evolution of homothallism in the green alga Volvox.</title>
        <authorList>
            <person name="Yamamoto K."/>
            <person name="Matsuzaki R."/>
            <person name="Mahakham W."/>
            <person name="Heman W."/>
            <person name="Sekimoto H."/>
            <person name="Kawachi M."/>
            <person name="Minakuchi Y."/>
            <person name="Toyoda A."/>
            <person name="Nozaki H."/>
        </authorList>
    </citation>
    <scope>NUCLEOTIDE SEQUENCE [LARGE SCALE GENOMIC DNA]</scope>
    <source>
        <strain evidence="7 8">NIES-4468</strain>
    </source>
</reference>
<feature type="transmembrane region" description="Helical" evidence="5">
    <location>
        <begin position="381"/>
        <end position="400"/>
    </location>
</feature>
<dbReference type="PANTHER" id="PTHR48067">
    <property type="entry name" value="GPI-ANCHOR TRANSAMIDASE"/>
    <property type="match status" value="1"/>
</dbReference>
<evidence type="ECO:0000256" key="5">
    <source>
        <dbReference type="SAM" id="Phobius"/>
    </source>
</evidence>
<dbReference type="Proteomes" id="UP001165090">
    <property type="component" value="Unassembled WGS sequence"/>
</dbReference>
<protein>
    <recommendedName>
        <fullName evidence="9">GPI-anchor transamidase</fullName>
    </recommendedName>
</protein>
<proteinExistence type="inferred from homology"/>
<keyword evidence="4 6" id="KW-0732">Signal</keyword>
<dbReference type="PRINTS" id="PR00776">
    <property type="entry name" value="HEMOGLOBNASE"/>
</dbReference>
<evidence type="ECO:0000313" key="8">
    <source>
        <dbReference type="Proteomes" id="UP001165090"/>
    </source>
</evidence>
<evidence type="ECO:0000313" key="7">
    <source>
        <dbReference type="EMBL" id="GLI59446.1"/>
    </source>
</evidence>
<evidence type="ECO:0000256" key="4">
    <source>
        <dbReference type="ARBA" id="ARBA00022729"/>
    </source>
</evidence>
<evidence type="ECO:0008006" key="9">
    <source>
        <dbReference type="Google" id="ProtNLM"/>
    </source>
</evidence>
<keyword evidence="5" id="KW-1133">Transmembrane helix</keyword>
<dbReference type="InterPro" id="IPR028361">
    <property type="entry name" value="GPI_transamidase"/>
</dbReference>
<keyword evidence="3" id="KW-0337">GPI-anchor biosynthesis</keyword>
<dbReference type="PANTHER" id="PTHR48067:SF1">
    <property type="entry name" value="GPI-ANCHOR TRANSAMIDASE"/>
    <property type="match status" value="1"/>
</dbReference>
<evidence type="ECO:0000256" key="6">
    <source>
        <dbReference type="SAM" id="SignalP"/>
    </source>
</evidence>
<comment type="pathway">
    <text evidence="1">Glycolipid biosynthesis; glycosylphosphatidylinositol-anchor biosynthesis.</text>
</comment>
<organism evidence="7 8">
    <name type="scientific">Volvox africanus</name>
    <dbReference type="NCBI Taxonomy" id="51714"/>
    <lineage>
        <taxon>Eukaryota</taxon>
        <taxon>Viridiplantae</taxon>
        <taxon>Chlorophyta</taxon>
        <taxon>core chlorophytes</taxon>
        <taxon>Chlorophyceae</taxon>
        <taxon>CS clade</taxon>
        <taxon>Chlamydomonadales</taxon>
        <taxon>Volvocaceae</taxon>
        <taxon>Volvox</taxon>
    </lineage>
</organism>